<reference evidence="3 4" key="1">
    <citation type="submission" date="2018-08" db="EMBL/GenBank/DDBJ databases">
        <title>Murine metabolic-syndrome-specific gut microbial biobank.</title>
        <authorList>
            <person name="Liu C."/>
        </authorList>
    </citation>
    <scope>NUCLEOTIDE SEQUENCE [LARGE SCALE GENOMIC DNA]</scope>
    <source>
        <strain evidence="3 4">28</strain>
    </source>
</reference>
<sequence>MMKQKVTILLLMLFLTGSLWALTGCESKNQGICTLDVMIKNEEETYTKAQIVIPENWEEEKLPLVFLSHGFHGNMNSAGGKYLAQHLAENGIATIRMDFGHYEKADTETEQTNQYTVDTMVADQVLCTDYMVAHYNVDPDRIGIFGRSLGGRAAMYCGNEHAGGYAYKAMVLVAPAGNGDSFQRYMGGAKNWEKFKREAREKGSVTHQKVILTPEFFRSIEDYVPSETGYKFQAPVLVIYNTEDYVVLPEVSLECARSYEDVKTIEITSVKSPHGYEMGFEKSEIKDMLFDEITKFYLENL</sequence>
<dbReference type="InterPro" id="IPR001375">
    <property type="entry name" value="Peptidase_S9_cat"/>
</dbReference>
<organism evidence="3 4">
    <name type="scientific">Anaerotruncus colihominis</name>
    <dbReference type="NCBI Taxonomy" id="169435"/>
    <lineage>
        <taxon>Bacteria</taxon>
        <taxon>Bacillati</taxon>
        <taxon>Bacillota</taxon>
        <taxon>Clostridia</taxon>
        <taxon>Eubacteriales</taxon>
        <taxon>Oscillospiraceae</taxon>
        <taxon>Anaerotruncus</taxon>
    </lineage>
</organism>
<accession>A0A845QNQ6</accession>
<dbReference type="InterPro" id="IPR029058">
    <property type="entry name" value="AB_hydrolase_fold"/>
</dbReference>
<name>A0A845QNQ6_9FIRM</name>
<dbReference type="AlphaFoldDB" id="A0A845QNQ6"/>
<dbReference type="RefSeq" id="WP_160202640.1">
    <property type="nucleotide sequence ID" value="NZ_QXWK01000023.1"/>
</dbReference>
<evidence type="ECO:0000256" key="1">
    <source>
        <dbReference type="SAM" id="SignalP"/>
    </source>
</evidence>
<dbReference type="GO" id="GO:0008236">
    <property type="term" value="F:serine-type peptidase activity"/>
    <property type="evidence" value="ECO:0007669"/>
    <property type="project" value="InterPro"/>
</dbReference>
<dbReference type="EMBL" id="QXWK01000023">
    <property type="protein sequence ID" value="NBH62353.1"/>
    <property type="molecule type" value="Genomic_DNA"/>
</dbReference>
<feature type="domain" description="Peptidase S9 prolyl oligopeptidase catalytic" evidence="2">
    <location>
        <begin position="117"/>
        <end position="274"/>
    </location>
</feature>
<feature type="chain" id="PRO_5039277129" description="Peptidase S9 prolyl oligopeptidase catalytic domain-containing protein" evidence="1">
    <location>
        <begin position="22"/>
        <end position="301"/>
    </location>
</feature>
<protein>
    <recommendedName>
        <fullName evidence="2">Peptidase S9 prolyl oligopeptidase catalytic domain-containing protein</fullName>
    </recommendedName>
</protein>
<keyword evidence="4" id="KW-1185">Reference proteome</keyword>
<proteinExistence type="predicted"/>
<dbReference type="SUPFAM" id="SSF53474">
    <property type="entry name" value="alpha/beta-Hydrolases"/>
    <property type="match status" value="1"/>
</dbReference>
<gene>
    <name evidence="3" type="ORF">D0435_11900</name>
</gene>
<dbReference type="Proteomes" id="UP000446866">
    <property type="component" value="Unassembled WGS sequence"/>
</dbReference>
<dbReference type="InterPro" id="IPR053145">
    <property type="entry name" value="AB_hydrolase_Est10"/>
</dbReference>
<dbReference type="PANTHER" id="PTHR43265:SF1">
    <property type="entry name" value="ESTERASE ESTD"/>
    <property type="match status" value="1"/>
</dbReference>
<keyword evidence="1" id="KW-0732">Signal</keyword>
<feature type="signal peptide" evidence="1">
    <location>
        <begin position="1"/>
        <end position="21"/>
    </location>
</feature>
<dbReference type="PANTHER" id="PTHR43265">
    <property type="entry name" value="ESTERASE ESTD"/>
    <property type="match status" value="1"/>
</dbReference>
<comment type="caution">
    <text evidence="3">The sequence shown here is derived from an EMBL/GenBank/DDBJ whole genome shotgun (WGS) entry which is preliminary data.</text>
</comment>
<dbReference type="PROSITE" id="PS51257">
    <property type="entry name" value="PROKAR_LIPOPROTEIN"/>
    <property type="match status" value="1"/>
</dbReference>
<dbReference type="GO" id="GO:0052689">
    <property type="term" value="F:carboxylic ester hydrolase activity"/>
    <property type="evidence" value="ECO:0007669"/>
    <property type="project" value="TreeGrafter"/>
</dbReference>
<dbReference type="Pfam" id="PF00326">
    <property type="entry name" value="Peptidase_S9"/>
    <property type="match status" value="1"/>
</dbReference>
<evidence type="ECO:0000313" key="3">
    <source>
        <dbReference type="EMBL" id="NBH62353.1"/>
    </source>
</evidence>
<evidence type="ECO:0000259" key="2">
    <source>
        <dbReference type="Pfam" id="PF00326"/>
    </source>
</evidence>
<evidence type="ECO:0000313" key="4">
    <source>
        <dbReference type="Proteomes" id="UP000446866"/>
    </source>
</evidence>
<dbReference type="Gene3D" id="3.40.50.1820">
    <property type="entry name" value="alpha/beta hydrolase"/>
    <property type="match status" value="1"/>
</dbReference>
<dbReference type="GO" id="GO:0006508">
    <property type="term" value="P:proteolysis"/>
    <property type="evidence" value="ECO:0007669"/>
    <property type="project" value="InterPro"/>
</dbReference>